<keyword evidence="16" id="KW-1185">Reference proteome</keyword>
<name>A0AA40FYE3_9HYME</name>
<evidence type="ECO:0000256" key="6">
    <source>
        <dbReference type="ARBA" id="ARBA00023065"/>
    </source>
</evidence>
<dbReference type="Gene3D" id="3.40.190.10">
    <property type="entry name" value="Periplasmic binding protein-like II"/>
    <property type="match status" value="1"/>
</dbReference>
<dbReference type="SUPFAM" id="SSF53850">
    <property type="entry name" value="Periplasmic binding protein-like II"/>
    <property type="match status" value="1"/>
</dbReference>
<dbReference type="GO" id="GO:0015276">
    <property type="term" value="F:ligand-gated monoatomic ion channel activity"/>
    <property type="evidence" value="ECO:0007669"/>
    <property type="project" value="InterPro"/>
</dbReference>
<protein>
    <recommendedName>
        <fullName evidence="14">Ionotropic glutamate receptor L-glutamate and glycine-binding domain-containing protein</fullName>
    </recommendedName>
</protein>
<dbReference type="PANTHER" id="PTHR42643:SF39">
    <property type="entry name" value="IONOTROPIC RECEPTOR 56A-RELATED"/>
    <property type="match status" value="1"/>
</dbReference>
<evidence type="ECO:0000313" key="15">
    <source>
        <dbReference type="EMBL" id="KAK1127489.1"/>
    </source>
</evidence>
<evidence type="ECO:0000256" key="4">
    <source>
        <dbReference type="ARBA" id="ARBA00022692"/>
    </source>
</evidence>
<keyword evidence="2" id="KW-0813">Transport</keyword>
<proteinExistence type="predicted"/>
<feature type="domain" description="Ionotropic glutamate receptor L-glutamate and glycine-binding" evidence="14">
    <location>
        <begin position="214"/>
        <end position="307"/>
    </location>
</feature>
<evidence type="ECO:0000256" key="5">
    <source>
        <dbReference type="ARBA" id="ARBA00022989"/>
    </source>
</evidence>
<evidence type="ECO:0000256" key="13">
    <source>
        <dbReference type="SAM" id="SignalP"/>
    </source>
</evidence>
<keyword evidence="9" id="KW-0325">Glycoprotein</keyword>
<dbReference type="AlphaFoldDB" id="A0AA40FYE3"/>
<evidence type="ECO:0000256" key="10">
    <source>
        <dbReference type="ARBA" id="ARBA00023286"/>
    </source>
</evidence>
<keyword evidence="8" id="KW-0675">Receptor</keyword>
<dbReference type="Pfam" id="PF10613">
    <property type="entry name" value="Lig_chan-Glu_bd"/>
    <property type="match status" value="1"/>
</dbReference>
<keyword evidence="7 12" id="KW-0472">Membrane</keyword>
<evidence type="ECO:0000256" key="9">
    <source>
        <dbReference type="ARBA" id="ARBA00023180"/>
    </source>
</evidence>
<dbReference type="Proteomes" id="UP001177670">
    <property type="component" value="Unassembled WGS sequence"/>
</dbReference>
<keyword evidence="5 12" id="KW-1133">Transmembrane helix</keyword>
<keyword evidence="11" id="KW-0407">Ion channel</keyword>
<dbReference type="Gene3D" id="1.10.287.70">
    <property type="match status" value="1"/>
</dbReference>
<dbReference type="PANTHER" id="PTHR42643">
    <property type="entry name" value="IONOTROPIC RECEPTOR 20A-RELATED"/>
    <property type="match status" value="1"/>
</dbReference>
<accession>A0AA40FYE3</accession>
<dbReference type="InterPro" id="IPR052192">
    <property type="entry name" value="Insect_Ionotropic_Sensory_Rcpt"/>
</dbReference>
<keyword evidence="10" id="KW-1071">Ligand-gated ion channel</keyword>
<evidence type="ECO:0000256" key="11">
    <source>
        <dbReference type="ARBA" id="ARBA00023303"/>
    </source>
</evidence>
<feature type="chain" id="PRO_5041457020" description="Ionotropic glutamate receptor L-glutamate and glycine-binding domain-containing protein" evidence="13">
    <location>
        <begin position="18"/>
        <end position="622"/>
    </location>
</feature>
<comment type="caution">
    <text evidence="15">The sequence shown here is derived from an EMBL/GenBank/DDBJ whole genome shotgun (WGS) entry which is preliminary data.</text>
</comment>
<evidence type="ECO:0000256" key="2">
    <source>
        <dbReference type="ARBA" id="ARBA00022448"/>
    </source>
</evidence>
<evidence type="ECO:0000256" key="1">
    <source>
        <dbReference type="ARBA" id="ARBA00004651"/>
    </source>
</evidence>
<evidence type="ECO:0000313" key="16">
    <source>
        <dbReference type="Proteomes" id="UP001177670"/>
    </source>
</evidence>
<feature type="signal peptide" evidence="13">
    <location>
        <begin position="1"/>
        <end position="17"/>
    </location>
</feature>
<evidence type="ECO:0000259" key="14">
    <source>
        <dbReference type="Pfam" id="PF10613"/>
    </source>
</evidence>
<evidence type="ECO:0000256" key="3">
    <source>
        <dbReference type="ARBA" id="ARBA00022475"/>
    </source>
</evidence>
<dbReference type="InterPro" id="IPR019594">
    <property type="entry name" value="Glu/Gly-bd"/>
</dbReference>
<organism evidence="15 16">
    <name type="scientific">Melipona bicolor</name>
    <dbReference type="NCBI Taxonomy" id="60889"/>
    <lineage>
        <taxon>Eukaryota</taxon>
        <taxon>Metazoa</taxon>
        <taxon>Ecdysozoa</taxon>
        <taxon>Arthropoda</taxon>
        <taxon>Hexapoda</taxon>
        <taxon>Insecta</taxon>
        <taxon>Pterygota</taxon>
        <taxon>Neoptera</taxon>
        <taxon>Endopterygota</taxon>
        <taxon>Hymenoptera</taxon>
        <taxon>Apocrita</taxon>
        <taxon>Aculeata</taxon>
        <taxon>Apoidea</taxon>
        <taxon>Anthophila</taxon>
        <taxon>Apidae</taxon>
        <taxon>Melipona</taxon>
    </lineage>
</organism>
<feature type="transmembrane region" description="Helical" evidence="12">
    <location>
        <begin position="571"/>
        <end position="594"/>
    </location>
</feature>
<dbReference type="GO" id="GO:0005886">
    <property type="term" value="C:plasma membrane"/>
    <property type="evidence" value="ECO:0007669"/>
    <property type="project" value="UniProtKB-SubCell"/>
</dbReference>
<evidence type="ECO:0000256" key="12">
    <source>
        <dbReference type="SAM" id="Phobius"/>
    </source>
</evidence>
<sequence length="622" mass="72461">MEMSIFVFVTFVSLTAADKNDIFVSEGKSWIADESFTEIIKSSFASSRCCNVFLTDWTEGSSAVFDQFKNVYPYDYLLDASVHKCQGFFFLGSSDDDVVESIKKVPLLQPNMEILIVVNNDISSDSCLFNDSAYGIANVNIVSMSGMWKLSENYLRPRVFTKIDSYEGMQIKDVTMNFQNKELQVCSIFSPPMTYLNRTIQKTINGVEADVYTMDNELDWDGVEMKLFLIMAEKLNFTWTIRKPEGNYTYGQRINDTYWMGGLIQMMREQKIDMAFASIWLTSDQYRFVNLSESWYQIFIHFLVPRPHRTTSFWALTKPFSEEIWYLLLSALLLHSLYTYIRAWIDSKFPRQYRNFLIALTDLIGYLLSSSVPKSTRKKTNKLQILLWQTAGWLIITAYSSSLAARLASSEYENRIDTLEQFSEANLQWGLTKELPPFDDYFDMTNPYSMKLRSRFNHIKKYAQLKRLIEQGNYAILGKVMDDSFVPMDYISNEDLKNYRLMRQPVGQFYTAFAVQPWLLKPINKIILRLRETGIISRHLRDVIRRRDSYNLREVTVEHDRYDGSIQVLRLMPLGAGFFLLFIGSLIASLTLFFELRRAASRATSIHDLLRDISKERDFSHS</sequence>
<keyword evidence="6" id="KW-0406">Ion transport</keyword>
<comment type="subcellular location">
    <subcellularLocation>
        <location evidence="1">Cell membrane</location>
        <topology evidence="1">Multi-pass membrane protein</topology>
    </subcellularLocation>
</comment>
<keyword evidence="3" id="KW-1003">Cell membrane</keyword>
<keyword evidence="13" id="KW-0732">Signal</keyword>
<evidence type="ECO:0000256" key="7">
    <source>
        <dbReference type="ARBA" id="ARBA00023136"/>
    </source>
</evidence>
<evidence type="ECO:0000256" key="8">
    <source>
        <dbReference type="ARBA" id="ARBA00023170"/>
    </source>
</evidence>
<gene>
    <name evidence="15" type="ORF">K0M31_004024</name>
</gene>
<reference evidence="15" key="1">
    <citation type="submission" date="2021-10" db="EMBL/GenBank/DDBJ databases">
        <title>Melipona bicolor Genome sequencing and assembly.</title>
        <authorList>
            <person name="Araujo N.S."/>
            <person name="Arias M.C."/>
        </authorList>
    </citation>
    <scope>NUCLEOTIDE SEQUENCE</scope>
    <source>
        <strain evidence="15">USP_2M_L1-L4_2017</strain>
        <tissue evidence="15">Whole body</tissue>
    </source>
</reference>
<dbReference type="EMBL" id="JAHYIQ010000012">
    <property type="protein sequence ID" value="KAK1127489.1"/>
    <property type="molecule type" value="Genomic_DNA"/>
</dbReference>
<keyword evidence="4 12" id="KW-0812">Transmembrane</keyword>